<dbReference type="RefSeq" id="WP_075074559.1">
    <property type="nucleotide sequence ID" value="NZ_DF967972.1"/>
</dbReference>
<organism evidence="1">
    <name type="scientific">Longilinea arvoryzae</name>
    <dbReference type="NCBI Taxonomy" id="360412"/>
    <lineage>
        <taxon>Bacteria</taxon>
        <taxon>Bacillati</taxon>
        <taxon>Chloroflexota</taxon>
        <taxon>Anaerolineae</taxon>
        <taxon>Anaerolineales</taxon>
        <taxon>Anaerolineaceae</taxon>
        <taxon>Longilinea</taxon>
    </lineage>
</organism>
<evidence type="ECO:0000313" key="2">
    <source>
        <dbReference type="Proteomes" id="UP000055060"/>
    </source>
</evidence>
<reference evidence="1" key="1">
    <citation type="submission" date="2015-07" db="EMBL/GenBank/DDBJ databases">
        <title>Draft Genome Sequences of Anaerolinea thermolimosa IMO-1, Bellilinea caldifistulae GOMI-1, Leptolinea tardivitalis YMTK-2, Levilinea saccharolytica KIBI-1,Longilinea arvoryzae KOME-1, Previously Described as Members of the Anaerolineaceae (Chloroflexi).</title>
        <authorList>
            <person name="Sekiguchi Y."/>
            <person name="Ohashi A."/>
            <person name="Matsuura N."/>
            <person name="Tourlousse M.D."/>
        </authorList>
    </citation>
    <scope>NUCLEOTIDE SEQUENCE [LARGE SCALE GENOMIC DNA]</scope>
    <source>
        <strain evidence="1">KOME-1</strain>
    </source>
</reference>
<dbReference type="Proteomes" id="UP000055060">
    <property type="component" value="Unassembled WGS sequence"/>
</dbReference>
<accession>A0A0S7BBY7</accession>
<dbReference type="InterPro" id="IPR006230">
    <property type="entry name" value="MutL"/>
</dbReference>
<dbReference type="EMBL" id="DF967972">
    <property type="protein sequence ID" value="GAP15375.1"/>
    <property type="molecule type" value="Genomic_DNA"/>
</dbReference>
<protein>
    <submittedName>
        <fullName evidence="1">MutL protein</fullName>
    </submittedName>
</protein>
<name>A0A0S7BBY7_9CHLR</name>
<keyword evidence="2" id="KW-1185">Reference proteome</keyword>
<sequence>MTTSLIDAESVLVLDLGSLYTRALFFDVVDGQYRFVASSSASTTANAPYHDVREGAHTAILQLQEITGREFTDAEARIVVPTQPTGEGVDRLVIISSVGSELRIVTMGLLDEVSVDSANRLASTTCSQIVESIGLNDRRKPEIQMDAILRASPDLVILAGGTEHGATRSIGKLVELISLVCRVTPTEKRPQILFAGNQVLARKIKEILEKLAPTQIAPNIRPSIDLEDLSPAQQVMGQMVMQIRQNQIGGLQSLASNANLPPVPSPQAFGRMIRFLSHIYDPQKGVLGIDLGSSSTTLAVGQAGKLLLDVLPYGTGYGLRAALQRSKLEEIESWLSVHVPQDELRDYLYQKSLFPQTIPTIGETFAIEQAMARQILRLGSQHLEAQRQGLSHSFEPIVVSGGFFSQAPLPGQAMLAALDGIQPVGIGLVLLDTHGLLAALGAVAPLNSILPVQVLESAFQNLGTVISPVSDSRYGTPILKVRLEIEQGDEIRTEVKQGALVSLPLKTGQVARIHLEPLNRTEIDPRRKTGGSFKIIGGLCGVVIDARGRSLALPPDASRRRDMHKKWLAALTN</sequence>
<gene>
    <name evidence="1" type="ORF">LARV_03161</name>
</gene>
<dbReference type="STRING" id="360412.LARV_03161"/>
<dbReference type="OrthoDB" id="9769453at2"/>
<proteinExistence type="predicted"/>
<evidence type="ECO:0000313" key="1">
    <source>
        <dbReference type="EMBL" id="GAP15375.1"/>
    </source>
</evidence>
<dbReference type="AlphaFoldDB" id="A0A0S7BBY7"/>
<dbReference type="Pfam" id="PF13941">
    <property type="entry name" value="MutL"/>
    <property type="match status" value="1"/>
</dbReference>